<dbReference type="Gene3D" id="2.170.270.10">
    <property type="entry name" value="SET domain"/>
    <property type="match status" value="1"/>
</dbReference>
<evidence type="ECO:0000256" key="4">
    <source>
        <dbReference type="ARBA" id="ARBA00022771"/>
    </source>
</evidence>
<evidence type="ECO:0000256" key="7">
    <source>
        <dbReference type="ARBA" id="ARBA00023163"/>
    </source>
</evidence>
<dbReference type="Pfam" id="PF00096">
    <property type="entry name" value="zf-C2H2"/>
    <property type="match status" value="1"/>
</dbReference>
<evidence type="ECO:0000313" key="10">
    <source>
        <dbReference type="EMBL" id="CAD7231742.1"/>
    </source>
</evidence>
<evidence type="ECO:0000256" key="2">
    <source>
        <dbReference type="ARBA" id="ARBA00022723"/>
    </source>
</evidence>
<feature type="compositionally biased region" description="Pro residues" evidence="9">
    <location>
        <begin position="155"/>
        <end position="167"/>
    </location>
</feature>
<reference evidence="10" key="1">
    <citation type="submission" date="2020-11" db="EMBL/GenBank/DDBJ databases">
        <authorList>
            <person name="Tran Van P."/>
        </authorList>
    </citation>
    <scope>NUCLEOTIDE SEQUENCE</scope>
</reference>
<dbReference type="InterPro" id="IPR036236">
    <property type="entry name" value="Znf_C2H2_sf"/>
</dbReference>
<dbReference type="Pfam" id="PF21549">
    <property type="entry name" value="PRDM2_PR"/>
    <property type="match status" value="1"/>
</dbReference>
<accession>A0A7R8ZU24</accession>
<evidence type="ECO:0000256" key="1">
    <source>
        <dbReference type="ARBA" id="ARBA00006991"/>
    </source>
</evidence>
<feature type="compositionally biased region" description="Polar residues" evidence="9">
    <location>
        <begin position="135"/>
        <end position="145"/>
    </location>
</feature>
<dbReference type="InterPro" id="IPR013087">
    <property type="entry name" value="Znf_C2H2_type"/>
</dbReference>
<feature type="compositionally biased region" description="Low complexity" evidence="9">
    <location>
        <begin position="116"/>
        <end position="125"/>
    </location>
</feature>
<dbReference type="SMART" id="SM00355">
    <property type="entry name" value="ZnF_C2H2"/>
    <property type="match status" value="1"/>
</dbReference>
<protein>
    <submittedName>
        <fullName evidence="10">Uncharacterized protein</fullName>
    </submittedName>
</protein>
<dbReference type="SUPFAM" id="SSF57667">
    <property type="entry name" value="beta-beta-alpha zinc fingers"/>
    <property type="match status" value="1"/>
</dbReference>
<keyword evidence="7" id="KW-0804">Transcription</keyword>
<proteinExistence type="inferred from homology"/>
<evidence type="ECO:0000256" key="6">
    <source>
        <dbReference type="ARBA" id="ARBA00023015"/>
    </source>
</evidence>
<evidence type="ECO:0000256" key="3">
    <source>
        <dbReference type="ARBA" id="ARBA00022737"/>
    </source>
</evidence>
<evidence type="ECO:0000256" key="9">
    <source>
        <dbReference type="SAM" id="MobiDB-lite"/>
    </source>
</evidence>
<keyword evidence="3" id="KW-0677">Repeat</keyword>
<sequence length="224" mass="25693">MNRNPFRFEALQQIRHWSGLYDENAKIRYCNWVPFLRVSPNFSSSVNLIGTKYKGERIYEVVHPIEPNTELLVHYFPELPEGLLMPTFHYFNASLFHRTVGSILEESLLDIPTKLLSSKDSSSSSDSKKRKSVPSDETTSVSSLTEIDLTGKPPVFSPPPFSLPPGRPLSFDNLPRSHPPTEPPQLRKHRERRMLACHVCGKTFDRPSLLKRHMRTHTGEEGER</sequence>
<dbReference type="GO" id="GO:0008270">
    <property type="term" value="F:zinc ion binding"/>
    <property type="evidence" value="ECO:0007669"/>
    <property type="project" value="UniProtKB-KW"/>
</dbReference>
<comment type="similarity">
    <text evidence="1">Belongs to the krueppel C2H2-type zinc-finger protein family.</text>
</comment>
<keyword evidence="6" id="KW-0805">Transcription regulation</keyword>
<dbReference type="PROSITE" id="PS00028">
    <property type="entry name" value="ZINC_FINGER_C2H2_1"/>
    <property type="match status" value="1"/>
</dbReference>
<dbReference type="PROSITE" id="PS50157">
    <property type="entry name" value="ZINC_FINGER_C2H2_2"/>
    <property type="match status" value="1"/>
</dbReference>
<dbReference type="InterPro" id="IPR046341">
    <property type="entry name" value="SET_dom_sf"/>
</dbReference>
<dbReference type="InterPro" id="IPR001214">
    <property type="entry name" value="SET_dom"/>
</dbReference>
<dbReference type="FunFam" id="3.30.160.60:FF:000761">
    <property type="entry name" value="Zinc finger protein 449"/>
    <property type="match status" value="1"/>
</dbReference>
<name>A0A7R8ZU24_9CRUS</name>
<keyword evidence="2" id="KW-0479">Metal-binding</keyword>
<keyword evidence="8" id="KW-0539">Nucleus</keyword>
<evidence type="ECO:0000256" key="5">
    <source>
        <dbReference type="ARBA" id="ARBA00022833"/>
    </source>
</evidence>
<dbReference type="EMBL" id="OB663835">
    <property type="protein sequence ID" value="CAD7231742.1"/>
    <property type="molecule type" value="Genomic_DNA"/>
</dbReference>
<gene>
    <name evidence="10" type="ORF">CTOB1V02_LOCUS9586</name>
</gene>
<organism evidence="10">
    <name type="scientific">Cyprideis torosa</name>
    <dbReference type="NCBI Taxonomy" id="163714"/>
    <lineage>
        <taxon>Eukaryota</taxon>
        <taxon>Metazoa</taxon>
        <taxon>Ecdysozoa</taxon>
        <taxon>Arthropoda</taxon>
        <taxon>Crustacea</taxon>
        <taxon>Oligostraca</taxon>
        <taxon>Ostracoda</taxon>
        <taxon>Podocopa</taxon>
        <taxon>Podocopida</taxon>
        <taxon>Cytherocopina</taxon>
        <taxon>Cytheroidea</taxon>
        <taxon>Cytherideidae</taxon>
        <taxon>Cyprideis</taxon>
    </lineage>
</organism>
<evidence type="ECO:0000256" key="8">
    <source>
        <dbReference type="ARBA" id="ARBA00023242"/>
    </source>
</evidence>
<keyword evidence="5" id="KW-0862">Zinc</keyword>
<dbReference type="OrthoDB" id="3437960at2759"/>
<keyword evidence="4" id="KW-0863">Zinc-finger</keyword>
<dbReference type="AlphaFoldDB" id="A0A7R8ZU24"/>
<feature type="region of interest" description="Disordered" evidence="9">
    <location>
        <begin position="116"/>
        <end position="190"/>
    </location>
</feature>
<dbReference type="Gene3D" id="3.30.160.60">
    <property type="entry name" value="Classic Zinc Finger"/>
    <property type="match status" value="1"/>
</dbReference>